<evidence type="ECO:0000256" key="1">
    <source>
        <dbReference type="ARBA" id="ARBA00004127"/>
    </source>
</evidence>
<dbReference type="InterPro" id="IPR035910">
    <property type="entry name" value="RyR/IP3R_RIH_dom_sf"/>
</dbReference>
<keyword evidence="2" id="KW-0813">Transport</keyword>
<reference evidence="14" key="3">
    <citation type="submission" date="2016-03" db="UniProtKB">
        <authorList>
            <consortium name="EnsemblProtists"/>
        </authorList>
    </citation>
    <scope>IDENTIFICATION</scope>
</reference>
<evidence type="ECO:0000256" key="8">
    <source>
        <dbReference type="ARBA" id="ARBA00023286"/>
    </source>
</evidence>
<organism evidence="13">
    <name type="scientific">Guillardia theta (strain CCMP2712)</name>
    <name type="common">Cryptophyte</name>
    <dbReference type="NCBI Taxonomy" id="905079"/>
    <lineage>
        <taxon>Eukaryota</taxon>
        <taxon>Cryptophyceae</taxon>
        <taxon>Pyrenomonadales</taxon>
        <taxon>Geminigeraceae</taxon>
        <taxon>Guillardia</taxon>
    </lineage>
</organism>
<evidence type="ECO:0000313" key="14">
    <source>
        <dbReference type="EnsemblProtists" id="EKX53016"/>
    </source>
</evidence>
<dbReference type="eggNOG" id="KOG3533">
    <property type="taxonomic scope" value="Eukaryota"/>
</dbReference>
<evidence type="ECO:0000256" key="3">
    <source>
        <dbReference type="ARBA" id="ARBA00022692"/>
    </source>
</evidence>
<dbReference type="Pfam" id="PF08454">
    <property type="entry name" value="RIH_assoc"/>
    <property type="match status" value="1"/>
</dbReference>
<dbReference type="RefSeq" id="XP_005839996.1">
    <property type="nucleotide sequence ID" value="XM_005839939.1"/>
</dbReference>
<feature type="transmembrane region" description="Helical" evidence="11">
    <location>
        <begin position="2554"/>
        <end position="2575"/>
    </location>
</feature>
<feature type="region of interest" description="Disordered" evidence="10">
    <location>
        <begin position="1340"/>
        <end position="1360"/>
    </location>
</feature>
<dbReference type="GO" id="GO:0005262">
    <property type="term" value="F:calcium channel activity"/>
    <property type="evidence" value="ECO:0007669"/>
    <property type="project" value="InterPro"/>
</dbReference>
<dbReference type="InterPro" id="IPR000699">
    <property type="entry name" value="RIH_dom"/>
</dbReference>
<dbReference type="EMBL" id="JH992971">
    <property type="protein sequence ID" value="EKX53016.1"/>
    <property type="molecule type" value="Genomic_DNA"/>
</dbReference>
<dbReference type="Pfam" id="PF08709">
    <property type="entry name" value="Ins145_P3_rec"/>
    <property type="match status" value="1"/>
</dbReference>
<keyword evidence="9" id="KW-0407">Ion channel</keyword>
<evidence type="ECO:0000256" key="5">
    <source>
        <dbReference type="ARBA" id="ARBA00022989"/>
    </source>
</evidence>
<dbReference type="PANTHER" id="PTHR13715">
    <property type="entry name" value="RYANODINE RECEPTOR AND IP3 RECEPTOR"/>
    <property type="match status" value="1"/>
</dbReference>
<feature type="domain" description="MIR" evidence="12">
    <location>
        <begin position="121"/>
        <end position="175"/>
    </location>
</feature>
<dbReference type="STRING" id="905079.L1JWQ4"/>
<accession>L1JWQ4</accession>
<evidence type="ECO:0000256" key="7">
    <source>
        <dbReference type="ARBA" id="ARBA00023136"/>
    </source>
</evidence>
<name>L1JWQ4_GUITC</name>
<dbReference type="Gene3D" id="2.80.10.50">
    <property type="match status" value="2"/>
</dbReference>
<dbReference type="GO" id="GO:0012505">
    <property type="term" value="C:endomembrane system"/>
    <property type="evidence" value="ECO:0007669"/>
    <property type="project" value="UniProtKB-SubCell"/>
</dbReference>
<reference evidence="15" key="2">
    <citation type="submission" date="2012-11" db="EMBL/GenBank/DDBJ databases">
        <authorList>
            <person name="Kuo A."/>
            <person name="Curtis B.A."/>
            <person name="Tanifuji G."/>
            <person name="Burki F."/>
            <person name="Gruber A."/>
            <person name="Irimia M."/>
            <person name="Maruyama S."/>
            <person name="Arias M.C."/>
            <person name="Ball S.G."/>
            <person name="Gile G.H."/>
            <person name="Hirakawa Y."/>
            <person name="Hopkins J.F."/>
            <person name="Rensing S.A."/>
            <person name="Schmutz J."/>
            <person name="Symeonidi A."/>
            <person name="Elias M."/>
            <person name="Eveleigh R.J."/>
            <person name="Herman E.K."/>
            <person name="Klute M.J."/>
            <person name="Nakayama T."/>
            <person name="Obornik M."/>
            <person name="Reyes-Prieto A."/>
            <person name="Armbrust E.V."/>
            <person name="Aves S.J."/>
            <person name="Beiko R.G."/>
            <person name="Coutinho P."/>
            <person name="Dacks J.B."/>
            <person name="Durnford D.G."/>
            <person name="Fast N.M."/>
            <person name="Green B.R."/>
            <person name="Grisdale C."/>
            <person name="Hempe F."/>
            <person name="Henrissat B."/>
            <person name="Hoppner M.P."/>
            <person name="Ishida K.-I."/>
            <person name="Kim E."/>
            <person name="Koreny L."/>
            <person name="Kroth P.G."/>
            <person name="Liu Y."/>
            <person name="Malik S.-B."/>
            <person name="Maier U.G."/>
            <person name="McRose D."/>
            <person name="Mock T."/>
            <person name="Neilson J.A."/>
            <person name="Onodera N.T."/>
            <person name="Poole A.M."/>
            <person name="Pritham E.J."/>
            <person name="Richards T.A."/>
            <person name="Rocap G."/>
            <person name="Roy S.W."/>
            <person name="Sarai C."/>
            <person name="Schaack S."/>
            <person name="Shirato S."/>
            <person name="Slamovits C.H."/>
            <person name="Spencer D.F."/>
            <person name="Suzuki S."/>
            <person name="Worden A.Z."/>
            <person name="Zauner S."/>
            <person name="Barry K."/>
            <person name="Bell C."/>
            <person name="Bharti A.K."/>
            <person name="Crow J.A."/>
            <person name="Grimwood J."/>
            <person name="Kramer R."/>
            <person name="Lindquist E."/>
            <person name="Lucas S."/>
            <person name="Salamov A."/>
            <person name="McFadden G.I."/>
            <person name="Lane C.E."/>
            <person name="Keeling P.J."/>
            <person name="Gray M.W."/>
            <person name="Grigoriev I.V."/>
            <person name="Archibald J.M."/>
        </authorList>
    </citation>
    <scope>NUCLEOTIDE SEQUENCE</scope>
    <source>
        <strain evidence="15">CCMP2712</strain>
    </source>
</reference>
<feature type="transmembrane region" description="Helical" evidence="11">
    <location>
        <begin position="2678"/>
        <end position="2701"/>
    </location>
</feature>
<dbReference type="InterPro" id="IPR014821">
    <property type="entry name" value="Ins145_P3_rcpt"/>
</dbReference>
<dbReference type="OrthoDB" id="300855at2759"/>
<evidence type="ECO:0000256" key="6">
    <source>
        <dbReference type="ARBA" id="ARBA00023065"/>
    </source>
</evidence>
<evidence type="ECO:0000256" key="10">
    <source>
        <dbReference type="SAM" id="MobiDB-lite"/>
    </source>
</evidence>
<dbReference type="HOGENOM" id="CLU_226571_0_0_1"/>
<keyword evidence="4" id="KW-0677">Repeat</keyword>
<sequence>MAEGESRAEWLRIGDKLALFSEKVHGFLVADGFIDDSVHASFLDAQHPVPRDFECCLFQVEVKMAYFEQEKLNKFMTSIGIQSLDELEQLQGPPLKTATSMLIAASKEVQRNREDSEFYAGRTVRYGQTFQLKHVRSCKYLTVMYSSAGDVGSENHVEIRLTDGGMGSYFKLQSHHAMKESSEPVSNKDYVEIVPEMLPHLSLGFRSMRGVMPDSDKHSLFEQTVSCNVEGQTWFVSRYHSYQSYEEKPAQADVNLTSKVEASPEDLLEREQRIPLNSGQVIRLLHQDSESFLAVEPVETGSHAARNIQHVTLEASRGFGMPGFSLNPRENPGTAYSLWMVENVDPTLSKQLKIGSQLRLRNIATGGYLFLASNNVNAGWGTARKGSTLSATMFDPTALSSFIVLCSEEKRLFESSRSLLSICAHLQKKSDDQDLNLYKNSSAHFRFDHLETHYQQYQAPNLDDSANGQNAQRMSGKIDGGKGNHLDFLNKIQNQIGAGLDLLGVGAASKDVKESKEETKRMSGNQGVSESVEGWLHVGKRSNSQEYMVSVWPELEELDGWVVLPADQEEINDVNHVVSVNKRVIDYVNLIRSRRSIPTKETNEMYGVFKRLQRFLTVPSSKLSWYSDDAQSADQVIRRQGMLLDLGTVESLVDLVGMHRILPDVSHAHLMVAPDLQQLRELFVNVFQVLLHLVRGNQLIGLYLSSRVTELLQPLLCSVPPGVDESKLTYLNVLLELILEIYKDSPTAISHLDKSCIDTFPQLFASSSSLWRHSRLFQILSSFCTYRSRSSLATTSRANDPRISGDVVAVPDNQLAVKDVILTHSRLLPSLELRGEEVMVKHAFSGTDDHVPLEGWLADVEGRVEFFNSYLDLLSSMVCGRIEVTKSTIAQLEEKNFLSFSVVSAAMMSGRLPTSMRSCFVSLMVNAYLDLPMLEDRCRIKKVYFWSSLDAPASQFSLPRGVNLAAMTVLQGFCLHFIESMDFVMGEDQEDDGLLIQVLKLLYFLVKYGFFSRCMSDWMDVEVPPPVDILCEYLRSRVRAMCSKQSHLHHLQEFCRKTLQVHILAQPLTLLLDNHVRERRARKEDGAEVIFDQASELSNARVDECYKWSCQILDLILNSLVNIRVQLSLKVFEKDLLQGKRFGDAPVAGSSARRSNKVVVHRADFEEIFMTIALDTSFLASNLLHFVSERETEDDGLANIILILILRLFGQRSEVINALKDVQILNEPYMLQYFKDTSNLADQFASSISILSSIEKRLMDVVDSHNELKRKEFQAMIANELEEEEEVSQSPLSVRKSLPFALRREAEEKVVVKNFFDALEATGNVIDTLLSFRQHLWHGPRGEETGEGAKNLESSVSSKPASMQDMRRIMAMRAKAVAAGRMPTSRSMTEPRAVDLLEAVERTAEEQLEMSYETGRNLVIDSFLVRGIDLKVADITKTVRGMVSIVQTCRVDRLLKIQNMLRNLALHEMVLQVLRILTSRDVSHVLQDGSLNDLFLECYLFLSLFVVNNPVNQEIIYEYLEVFVIPQLFSNGRVFLAACDLFLCTFYNNRVLCSRVDDRVLMSIMSAMSQCGNRSSYLQCFEILCCPKNIPLKRNQVRIMQFVITQQEMLPLYLGEDGLSILRADLLSVGHKMKMSSFIDTGDAEAAQHDMIESFFRCREVSPADFNSSPMFYVSFLQLLSACSYGKNSDTERECQRLLPLPRMEELIVNEWAPAPLKAAAINFLSMAHYETSSVLINRAIVQSRASWGILRYLTTCLQNFINREKKVWMCSPAETQAEGTTLLLEAIKCLSCFFTHVYRPNLISIEQGRIADTACELVMKIFSEGPHDKRMSSHLTAALSIFQKRDLPHSQVSKELLKTLLKSSFMQKLGHESVDSSADEASDRIRHGLPLFIEDLRNRVSVQEENNSLCRSFELNPKAVFMLTNQLHKRSPAHRFHYINVLEYIWSAMISSRPLLEAMRILHIDELCSSLVHVISLGADDSMRPALKLCSSLLEKGMEPVQERFSRVLCKPSSGSCFQQLARRLKTAREEVREFRLISNQLIADSESTLSGRLKTLKELLEEAKLKEGLETVERSFLPEVLRFIQALCLRHPLNLQRILGGAVHGVDLCMEVANLVIDMQKSIDSINIDKLIMSVKTLCRLTQGPCKKNQITLTKRSSVGSTLSSLLLRIDDNPKLGYPADWSLHKYRLRIEIANFFTSMLEGHTQDMYIAKRMGQELDLHAIIRLIGHLFDIHMRRSRAELPALQLAHKCYIVLKILHDCVDDSLKEDIARYLDGSSPSANFFADTTGSIEVFRHSVQRVYFCIPALCKQVPPAAKQRVLWSVDRNSDISRLADFCSLVDEVYLEVKHGILLTSISLFRVFHFLAMISHRCYIVNVVLLNLLIFFSYGYVKPPVADPEEPFFVQASPSSSSVALLQLNETAFVFLRDVFASIQLMFEILLFLSYVLEVTPNWVRRHLNEQAPAKLQVSSMMEQRGRKLLFLSRYLLVALSDKMLLWRTITLALTLGLVAFTDRRNKAALLLFSALLLEFFSRSQAIGFVARAVQEGGKALLHTLGMGLVFIFWFGVVGFIFFPNLFQFRKAEIVDGSTQQPWQNNRRVPCGNVWTCMLMVLDQGLRKNDVGEALDKIPWPTMTDDKGQCELCLPEEVGVSCPMVNLCLGDRNLVAWPQSKLWLRILYTFCFFVLISAICLEVIFGIIIDSFKRLREEREEVQKDIERKCFICGLPRNFFDSEAAGGFAVHCKRDHNIWMYMYFLVHLKQKDVLDMDGIEFYVWKRWERRDFSFFPIGCSLNIQGPHKHSAGNLSRQVHELERNVRGELSKFNVKLSHMVKAFTTGGLFKHSRDIRQAYDSIITEIAERRRVLDTYSPLRL</sequence>
<comment type="subcellular location">
    <subcellularLocation>
        <location evidence="1">Endomembrane system</location>
        <topology evidence="1">Multi-pass membrane protein</topology>
    </subcellularLocation>
</comment>
<feature type="transmembrane region" description="Helical" evidence="11">
    <location>
        <begin position="2497"/>
        <end position="2514"/>
    </location>
</feature>
<evidence type="ECO:0000313" key="15">
    <source>
        <dbReference type="Proteomes" id="UP000011087"/>
    </source>
</evidence>
<reference evidence="13 15" key="1">
    <citation type="journal article" date="2012" name="Nature">
        <title>Algal genomes reveal evolutionary mosaicism and the fate of nucleomorphs.</title>
        <authorList>
            <consortium name="DOE Joint Genome Institute"/>
            <person name="Curtis B.A."/>
            <person name="Tanifuji G."/>
            <person name="Burki F."/>
            <person name="Gruber A."/>
            <person name="Irimia M."/>
            <person name="Maruyama S."/>
            <person name="Arias M.C."/>
            <person name="Ball S.G."/>
            <person name="Gile G.H."/>
            <person name="Hirakawa Y."/>
            <person name="Hopkins J.F."/>
            <person name="Kuo A."/>
            <person name="Rensing S.A."/>
            <person name="Schmutz J."/>
            <person name="Symeonidi A."/>
            <person name="Elias M."/>
            <person name="Eveleigh R.J."/>
            <person name="Herman E.K."/>
            <person name="Klute M.J."/>
            <person name="Nakayama T."/>
            <person name="Obornik M."/>
            <person name="Reyes-Prieto A."/>
            <person name="Armbrust E.V."/>
            <person name="Aves S.J."/>
            <person name="Beiko R.G."/>
            <person name="Coutinho P."/>
            <person name="Dacks J.B."/>
            <person name="Durnford D.G."/>
            <person name="Fast N.M."/>
            <person name="Green B.R."/>
            <person name="Grisdale C.J."/>
            <person name="Hempel F."/>
            <person name="Henrissat B."/>
            <person name="Hoppner M.P."/>
            <person name="Ishida K."/>
            <person name="Kim E."/>
            <person name="Koreny L."/>
            <person name="Kroth P.G."/>
            <person name="Liu Y."/>
            <person name="Malik S.B."/>
            <person name="Maier U.G."/>
            <person name="McRose D."/>
            <person name="Mock T."/>
            <person name="Neilson J.A."/>
            <person name="Onodera N.T."/>
            <person name="Poole A.M."/>
            <person name="Pritham E.J."/>
            <person name="Richards T.A."/>
            <person name="Rocap G."/>
            <person name="Roy S.W."/>
            <person name="Sarai C."/>
            <person name="Schaack S."/>
            <person name="Shirato S."/>
            <person name="Slamovits C.H."/>
            <person name="Spencer D.F."/>
            <person name="Suzuki S."/>
            <person name="Worden A.Z."/>
            <person name="Zauner S."/>
            <person name="Barry K."/>
            <person name="Bell C."/>
            <person name="Bharti A.K."/>
            <person name="Crow J.A."/>
            <person name="Grimwood J."/>
            <person name="Kramer R."/>
            <person name="Lindquist E."/>
            <person name="Lucas S."/>
            <person name="Salamov A."/>
            <person name="McFadden G.I."/>
            <person name="Lane C.E."/>
            <person name="Keeling P.J."/>
            <person name="Gray M.W."/>
            <person name="Grigoriev I.V."/>
            <person name="Archibald J.M."/>
        </authorList>
    </citation>
    <scope>NUCLEOTIDE SEQUENCE</scope>
    <source>
        <strain evidence="13 15">CCMP2712</strain>
    </source>
</reference>
<dbReference type="PaxDb" id="55529-EKX53016"/>
<dbReference type="KEGG" id="gtt:GUITHDRAFT_101463"/>
<keyword evidence="5 11" id="KW-1133">Transmembrane helix</keyword>
<evidence type="ECO:0000256" key="4">
    <source>
        <dbReference type="ARBA" id="ARBA00022737"/>
    </source>
</evidence>
<dbReference type="PANTHER" id="PTHR13715:SF99">
    <property type="entry name" value="INOSITOL 1,4,5-TRISPHOSPHATE RECEPTOR-LIKE PROTEIN A"/>
    <property type="match status" value="1"/>
</dbReference>
<dbReference type="OMA" id="CEYTNID"/>
<keyword evidence="6" id="KW-0406">Ion transport</keyword>
<dbReference type="Pfam" id="PF01365">
    <property type="entry name" value="RYDR_ITPR"/>
    <property type="match status" value="1"/>
</dbReference>
<dbReference type="InterPro" id="IPR013662">
    <property type="entry name" value="RIH_assoc-dom"/>
</dbReference>
<keyword evidence="8" id="KW-1071">Ligand-gated ion channel</keyword>
<evidence type="ECO:0000256" key="9">
    <source>
        <dbReference type="ARBA" id="ARBA00023303"/>
    </source>
</evidence>
<keyword evidence="15" id="KW-1185">Reference proteome</keyword>
<dbReference type="Gene3D" id="1.10.287.70">
    <property type="match status" value="1"/>
</dbReference>
<dbReference type="EnsemblProtists" id="EKX53016">
    <property type="protein sequence ID" value="EKX53016"/>
    <property type="gene ID" value="GUITHDRAFT_101463"/>
</dbReference>
<dbReference type="PROSITE" id="PS50919">
    <property type="entry name" value="MIR"/>
    <property type="match status" value="1"/>
</dbReference>
<dbReference type="InterPro" id="IPR016093">
    <property type="entry name" value="MIR_motif"/>
</dbReference>
<proteinExistence type="predicted"/>
<dbReference type="Proteomes" id="UP000011087">
    <property type="component" value="Unassembled WGS sequence"/>
</dbReference>
<dbReference type="SUPFAM" id="SSF82109">
    <property type="entry name" value="MIR domain"/>
    <property type="match status" value="2"/>
</dbReference>
<dbReference type="InterPro" id="IPR005821">
    <property type="entry name" value="Ion_trans_dom"/>
</dbReference>
<dbReference type="InterPro" id="IPR036300">
    <property type="entry name" value="MIR_dom_sf"/>
</dbReference>
<feature type="transmembrane region" description="Helical" evidence="11">
    <location>
        <begin position="2520"/>
        <end position="2542"/>
    </location>
</feature>
<keyword evidence="3 11" id="KW-0812">Transmembrane</keyword>
<keyword evidence="7 11" id="KW-0472">Membrane</keyword>
<dbReference type="GeneID" id="17309698"/>
<protein>
    <recommendedName>
        <fullName evidence="12">MIR domain-containing protein</fullName>
    </recommendedName>
</protein>
<dbReference type="Pfam" id="PF00520">
    <property type="entry name" value="Ion_trans"/>
    <property type="match status" value="1"/>
</dbReference>
<evidence type="ECO:0000256" key="2">
    <source>
        <dbReference type="ARBA" id="ARBA00022448"/>
    </source>
</evidence>
<dbReference type="GO" id="GO:0016020">
    <property type="term" value="C:membrane"/>
    <property type="evidence" value="ECO:0007669"/>
    <property type="project" value="InterPro"/>
</dbReference>
<dbReference type="SUPFAM" id="SSF100909">
    <property type="entry name" value="IP3 receptor type 1 binding core, domain 2"/>
    <property type="match status" value="1"/>
</dbReference>
<dbReference type="InterPro" id="IPR015925">
    <property type="entry name" value="Ryanodine_IP3_receptor"/>
</dbReference>
<evidence type="ECO:0000259" key="12">
    <source>
        <dbReference type="PROSITE" id="PS50919"/>
    </source>
</evidence>
<evidence type="ECO:0000256" key="11">
    <source>
        <dbReference type="SAM" id="Phobius"/>
    </source>
</evidence>
<gene>
    <name evidence="13" type="ORF">GUITHDRAFT_101463</name>
</gene>
<evidence type="ECO:0000313" key="13">
    <source>
        <dbReference type="EMBL" id="EKX53016.1"/>
    </source>
</evidence>